<protein>
    <submittedName>
        <fullName evidence="1">Predicted protein</fullName>
    </submittedName>
</protein>
<proteinExistence type="predicted"/>
<dbReference type="EMBL" id="DS999641">
    <property type="protein sequence ID" value="EFE71123.2"/>
    <property type="molecule type" value="Genomic_DNA"/>
</dbReference>
<evidence type="ECO:0000313" key="1">
    <source>
        <dbReference type="EMBL" id="EFE71123.2"/>
    </source>
</evidence>
<sequence length="82" mass="8551">MSTSATSSAPPVVACRARGSPSAHAVPLLLPPDRPTGGGAVRIGPAWYTAELDGRELGLSQTEFELLSRLAPQPLRAPSCER</sequence>
<organism evidence="1 2">
    <name type="scientific">Streptomyces viridosporus (strain ATCC 14672 / DSM 40746 / JCM 4963 / KCTC 9882 / NRRL B-12104 / FH 1290)</name>
    <name type="common">Streptomyces ghanaensis</name>
    <dbReference type="NCBI Taxonomy" id="566461"/>
    <lineage>
        <taxon>Bacteria</taxon>
        <taxon>Bacillati</taxon>
        <taxon>Actinomycetota</taxon>
        <taxon>Actinomycetes</taxon>
        <taxon>Kitasatosporales</taxon>
        <taxon>Streptomycetaceae</taxon>
        <taxon>Streptomyces</taxon>
    </lineage>
</organism>
<reference evidence="2" key="1">
    <citation type="submission" date="2008-12" db="EMBL/GenBank/DDBJ databases">
        <title>Annotation of Streptomyces ghanaensis ATCC 14672.</title>
        <authorList>
            <consortium name="The Broad Institute Genome Sequencing Platform"/>
            <consortium name="Broad Institute Microbial Sequencing Center"/>
            <person name="Fischbach M."/>
            <person name="Ward D."/>
            <person name="Young S."/>
            <person name="Kodira C.D."/>
            <person name="Zeng Q."/>
            <person name="Koehrsen M."/>
            <person name="Godfrey P."/>
            <person name="Alvarado L."/>
            <person name="Berlin A.M."/>
            <person name="Borenstein D."/>
            <person name="Chen Z."/>
            <person name="Engels R."/>
            <person name="Freedman E."/>
            <person name="Gellesch M."/>
            <person name="Goldberg J."/>
            <person name="Griggs A."/>
            <person name="Gujja S."/>
            <person name="Heiman D.I."/>
            <person name="Hepburn T.A."/>
            <person name="Howarth C."/>
            <person name="Jen D."/>
            <person name="Larson L."/>
            <person name="Lewis B."/>
            <person name="Mehta T."/>
            <person name="Park D."/>
            <person name="Pearson M."/>
            <person name="Roberts A."/>
            <person name="Saif S."/>
            <person name="Shea T.D."/>
            <person name="Shenoy N."/>
            <person name="Sisk P."/>
            <person name="Stolte C."/>
            <person name="Sykes S.N."/>
            <person name="Walk T."/>
            <person name="White J."/>
            <person name="Yandava C."/>
            <person name="Straight P."/>
            <person name="Clardy J."/>
            <person name="Hung D."/>
            <person name="Kolter R."/>
            <person name="Mekalanos J."/>
            <person name="Walker S."/>
            <person name="Walsh C.T."/>
            <person name="Wieland B.L.C."/>
            <person name="Ilzarbe M."/>
            <person name="Galagan J."/>
            <person name="Nusbaum C."/>
            <person name="Birren B."/>
        </authorList>
    </citation>
    <scope>NUCLEOTIDE SEQUENCE [LARGE SCALE GENOMIC DNA]</scope>
    <source>
        <strain evidence="2">ATCC 14672 / DSM 40746 / JCM 4963 / KCTC 9882 / NRRL B-12104 / FH 1290</strain>
    </source>
</reference>
<gene>
    <name evidence="1" type="ORF">SSFG_06363</name>
</gene>
<name>D5ZYC5_STRV1</name>
<accession>D5ZYC5</accession>
<dbReference type="Proteomes" id="UP000003824">
    <property type="component" value="Unassembled WGS sequence"/>
</dbReference>
<dbReference type="AlphaFoldDB" id="D5ZYC5"/>
<evidence type="ECO:0000313" key="2">
    <source>
        <dbReference type="Proteomes" id="UP000003824"/>
    </source>
</evidence>